<keyword evidence="5" id="KW-0119">Carbohydrate metabolism</keyword>
<evidence type="ECO:0000256" key="4">
    <source>
        <dbReference type="ARBA" id="ARBA00022842"/>
    </source>
</evidence>
<keyword evidence="4" id="KW-0460">Magnesium</keyword>
<name>A0A6M1SR73_9BACT</name>
<evidence type="ECO:0000256" key="2">
    <source>
        <dbReference type="ARBA" id="ARBA00022723"/>
    </source>
</evidence>
<keyword evidence="7" id="KW-1185">Reference proteome</keyword>
<evidence type="ECO:0000313" key="7">
    <source>
        <dbReference type="Proteomes" id="UP000473278"/>
    </source>
</evidence>
<dbReference type="GO" id="GO:0005975">
    <property type="term" value="P:carbohydrate metabolic process"/>
    <property type="evidence" value="ECO:0007669"/>
    <property type="project" value="InterPro"/>
</dbReference>
<dbReference type="PANTHER" id="PTHR31609">
    <property type="entry name" value="YDJC DEACETYLASE FAMILY MEMBER"/>
    <property type="match status" value="1"/>
</dbReference>
<dbReference type="InterPro" id="IPR011330">
    <property type="entry name" value="Glyco_hydro/deAcase_b/a-brl"/>
</dbReference>
<reference evidence="6 7" key="1">
    <citation type="submission" date="2020-02" db="EMBL/GenBank/DDBJ databases">
        <title>Balneolaceae bacterium YR4-1, complete genome.</title>
        <authorList>
            <person name="Li Y."/>
            <person name="Wu S."/>
        </authorList>
    </citation>
    <scope>NUCLEOTIDE SEQUENCE [LARGE SCALE GENOMIC DNA]</scope>
    <source>
        <strain evidence="6 7">YR4-1</strain>
    </source>
</reference>
<organism evidence="6 7">
    <name type="scientific">Halalkalibaculum roseum</name>
    <dbReference type="NCBI Taxonomy" id="2709311"/>
    <lineage>
        <taxon>Bacteria</taxon>
        <taxon>Pseudomonadati</taxon>
        <taxon>Balneolota</taxon>
        <taxon>Balneolia</taxon>
        <taxon>Balneolales</taxon>
        <taxon>Balneolaceae</taxon>
        <taxon>Halalkalibaculum</taxon>
    </lineage>
</organism>
<dbReference type="InterPro" id="IPR006879">
    <property type="entry name" value="YdjC-like"/>
</dbReference>
<protein>
    <submittedName>
        <fullName evidence="6">ChbG/HpnK family deacetylase</fullName>
    </submittedName>
</protein>
<dbReference type="Proteomes" id="UP000473278">
    <property type="component" value="Unassembled WGS sequence"/>
</dbReference>
<evidence type="ECO:0000256" key="3">
    <source>
        <dbReference type="ARBA" id="ARBA00022801"/>
    </source>
</evidence>
<dbReference type="RefSeq" id="WP_249066560.1">
    <property type="nucleotide sequence ID" value="NZ_JAALLT010000001.1"/>
</dbReference>
<proteinExistence type="predicted"/>
<dbReference type="Pfam" id="PF04794">
    <property type="entry name" value="YdjC"/>
    <property type="match status" value="1"/>
</dbReference>
<dbReference type="SUPFAM" id="SSF88713">
    <property type="entry name" value="Glycoside hydrolase/deacetylase"/>
    <property type="match status" value="1"/>
</dbReference>
<accession>A0A6M1SR73</accession>
<dbReference type="AlphaFoldDB" id="A0A6M1SR73"/>
<gene>
    <name evidence="6" type="ORF">G3570_01195</name>
</gene>
<dbReference type="PANTHER" id="PTHR31609:SF1">
    <property type="entry name" value="CARBOHYDRATE DEACETYLASE"/>
    <property type="match status" value="1"/>
</dbReference>
<evidence type="ECO:0000313" key="6">
    <source>
        <dbReference type="EMBL" id="NGP75232.1"/>
    </source>
</evidence>
<dbReference type="GO" id="GO:0016787">
    <property type="term" value="F:hydrolase activity"/>
    <property type="evidence" value="ECO:0007669"/>
    <property type="project" value="UniProtKB-KW"/>
</dbReference>
<comment type="cofactor">
    <cofactor evidence="1">
        <name>Mg(2+)</name>
        <dbReference type="ChEBI" id="CHEBI:18420"/>
    </cofactor>
</comment>
<keyword evidence="3" id="KW-0378">Hydrolase</keyword>
<sequence length="285" mass="32080">MSANSQSTDHDSDTEKYLMIRTDDVGMSHSVNTGVIQLLETGYPVSASVMFACPWYQEAVSILKEYDNVSVGIHLTLNSEWEHYRWGPVAGRDAVPSLTDENGYFFHSSSTLYENNPDRAELEKELRSQIERALASGLEIDYVDYHMGTAMGDPMFREVTENLAKEYKLGLWGYFGSSEFYDHYRALPEDKIDSLVTMMNNVEPGYSYLVTHVGIDNAELGAMEDMNNSAPLAKMSANRQGELDALTSEAFAKALRENNIKLITFGDLIEIKGLDSMRRPEEDAY</sequence>
<dbReference type="EMBL" id="JAALLT010000001">
    <property type="protein sequence ID" value="NGP75232.1"/>
    <property type="molecule type" value="Genomic_DNA"/>
</dbReference>
<evidence type="ECO:0000256" key="1">
    <source>
        <dbReference type="ARBA" id="ARBA00001946"/>
    </source>
</evidence>
<keyword evidence="2" id="KW-0479">Metal-binding</keyword>
<dbReference type="Gene3D" id="3.20.20.370">
    <property type="entry name" value="Glycoside hydrolase/deacetylase"/>
    <property type="match status" value="1"/>
</dbReference>
<dbReference type="GO" id="GO:0019213">
    <property type="term" value="F:deacetylase activity"/>
    <property type="evidence" value="ECO:0007669"/>
    <property type="project" value="TreeGrafter"/>
</dbReference>
<evidence type="ECO:0000256" key="5">
    <source>
        <dbReference type="ARBA" id="ARBA00023277"/>
    </source>
</evidence>
<dbReference type="GO" id="GO:0046872">
    <property type="term" value="F:metal ion binding"/>
    <property type="evidence" value="ECO:0007669"/>
    <property type="project" value="UniProtKB-KW"/>
</dbReference>
<comment type="caution">
    <text evidence="6">The sequence shown here is derived from an EMBL/GenBank/DDBJ whole genome shotgun (WGS) entry which is preliminary data.</text>
</comment>